<sequence>MKSSIIVPVQDPTPFSPFSPEDGLEINLARVSEAGYDGVELAITNPGRIDIAKVKKLLKQYNLVMPAITTGQAYGIEGLSLTSSDKEIRDRAISRIKEHIRLAQEFGAVVIVGLLRGRGESEDAKKFLIEALEVCASFNDEVRLVLEPLNRYETKLINTVDEALEVLGEIGRENIGILFDTFHANIEEISIGKSIQKAGNCLFHIHIADSNRWAPGYGHLDFKEISEAICAVGYKGFCSLEALPKPTPQKCLRESAEYINKL</sequence>
<evidence type="ECO:0000313" key="2">
    <source>
        <dbReference type="EMBL" id="RLE13161.1"/>
    </source>
</evidence>
<name>A0A662DFT2_UNCAE</name>
<proteinExistence type="predicted"/>
<dbReference type="InterPro" id="IPR036237">
    <property type="entry name" value="Xyl_isomerase-like_sf"/>
</dbReference>
<dbReference type="InterPro" id="IPR050312">
    <property type="entry name" value="IolE/XylAMocC-like"/>
</dbReference>
<dbReference type="Gene3D" id="3.20.20.150">
    <property type="entry name" value="Divalent-metal-dependent TIM barrel enzymes"/>
    <property type="match status" value="1"/>
</dbReference>
<gene>
    <name evidence="2" type="ORF">DRI96_03410</name>
</gene>
<dbReference type="EMBL" id="QMQB01000106">
    <property type="protein sequence ID" value="RLE13161.1"/>
    <property type="molecule type" value="Genomic_DNA"/>
</dbReference>
<protein>
    <submittedName>
        <fullName evidence="2">Sugar phosphate isomerase/epimerase</fullName>
    </submittedName>
</protein>
<dbReference type="Pfam" id="PF01261">
    <property type="entry name" value="AP_endonuc_2"/>
    <property type="match status" value="1"/>
</dbReference>
<dbReference type="PANTHER" id="PTHR12110:SF21">
    <property type="entry name" value="XYLOSE ISOMERASE-LIKE TIM BARREL DOMAIN-CONTAINING PROTEIN"/>
    <property type="match status" value="1"/>
</dbReference>
<dbReference type="Proteomes" id="UP000267654">
    <property type="component" value="Unassembled WGS sequence"/>
</dbReference>
<keyword evidence="2" id="KW-0413">Isomerase</keyword>
<dbReference type="InterPro" id="IPR053560">
    <property type="entry name" value="Hyi_epimerase/isomerase"/>
</dbReference>
<dbReference type="GO" id="GO:0016853">
    <property type="term" value="F:isomerase activity"/>
    <property type="evidence" value="ECO:0007669"/>
    <property type="project" value="UniProtKB-KW"/>
</dbReference>
<organism evidence="2 3">
    <name type="scientific">Aerophobetes bacterium</name>
    <dbReference type="NCBI Taxonomy" id="2030807"/>
    <lineage>
        <taxon>Bacteria</taxon>
        <taxon>Candidatus Aerophobota</taxon>
    </lineage>
</organism>
<dbReference type="PANTHER" id="PTHR12110">
    <property type="entry name" value="HYDROXYPYRUVATE ISOMERASE"/>
    <property type="match status" value="1"/>
</dbReference>
<evidence type="ECO:0000313" key="3">
    <source>
        <dbReference type="Proteomes" id="UP000267654"/>
    </source>
</evidence>
<comment type="caution">
    <text evidence="2">The sequence shown here is derived from an EMBL/GenBank/DDBJ whole genome shotgun (WGS) entry which is preliminary data.</text>
</comment>
<dbReference type="InterPro" id="IPR013022">
    <property type="entry name" value="Xyl_isomerase-like_TIM-brl"/>
</dbReference>
<dbReference type="SUPFAM" id="SSF51658">
    <property type="entry name" value="Xylose isomerase-like"/>
    <property type="match status" value="1"/>
</dbReference>
<feature type="domain" description="Xylose isomerase-like TIM barrel" evidence="1">
    <location>
        <begin position="28"/>
        <end position="261"/>
    </location>
</feature>
<evidence type="ECO:0000259" key="1">
    <source>
        <dbReference type="Pfam" id="PF01261"/>
    </source>
</evidence>
<dbReference type="NCBIfam" id="NF041099">
    <property type="entry name" value="keto_glucon_epim_IolO"/>
    <property type="match status" value="1"/>
</dbReference>
<reference evidence="2 3" key="1">
    <citation type="submission" date="2018-06" db="EMBL/GenBank/DDBJ databases">
        <title>Extensive metabolic versatility and redundancy in microbially diverse, dynamic hydrothermal sediments.</title>
        <authorList>
            <person name="Dombrowski N."/>
            <person name="Teske A."/>
            <person name="Baker B.J."/>
        </authorList>
    </citation>
    <scope>NUCLEOTIDE SEQUENCE [LARGE SCALE GENOMIC DNA]</scope>
    <source>
        <strain evidence="2">B19_G9</strain>
    </source>
</reference>
<dbReference type="AlphaFoldDB" id="A0A662DFT2"/>
<accession>A0A662DFT2</accession>